<keyword evidence="1" id="KW-0812">Transmembrane</keyword>
<dbReference type="Pfam" id="PF06127">
    <property type="entry name" value="Mpo1-like"/>
    <property type="match status" value="1"/>
</dbReference>
<name>A0A418XJC5_9PSED</name>
<feature type="transmembrane region" description="Helical" evidence="1">
    <location>
        <begin position="97"/>
        <end position="118"/>
    </location>
</feature>
<sequence>MKTLVDHLGQYAAYHRDRRNIFSHFIGVPLIAFAVTALLSRPGLSALGLWWSPATLAALASAVFYLRLDLRFGLLMTVLLGLSLWGGQALAMQSTMVWLSAGLGLFVVGWIIQFIGHYYEGRKPAFVDDVMGLMVGPLFVVAELAFLLGLRDEVRQAVEERAGPTCIRAKKALI</sequence>
<evidence type="ECO:0000256" key="1">
    <source>
        <dbReference type="SAM" id="Phobius"/>
    </source>
</evidence>
<dbReference type="GO" id="GO:0016020">
    <property type="term" value="C:membrane"/>
    <property type="evidence" value="ECO:0007669"/>
    <property type="project" value="GOC"/>
</dbReference>
<dbReference type="AlphaFoldDB" id="A0A418XJC5"/>
<keyword evidence="1" id="KW-0472">Membrane</keyword>
<dbReference type="PANTHER" id="PTHR28026:SF9">
    <property type="entry name" value="2-HYDROXY-PALMITIC ACID DIOXYGENASE MPO1"/>
    <property type="match status" value="1"/>
</dbReference>
<keyword evidence="3" id="KW-1185">Reference proteome</keyword>
<evidence type="ECO:0000313" key="3">
    <source>
        <dbReference type="Proteomes" id="UP000284021"/>
    </source>
</evidence>
<dbReference type="OrthoDB" id="5515308at2"/>
<dbReference type="PANTHER" id="PTHR28026">
    <property type="entry name" value="DUF962 DOMAIN PROTEIN (AFU_ORTHOLOGUE AFUA_8G05310)"/>
    <property type="match status" value="1"/>
</dbReference>
<dbReference type="EMBL" id="QYUR01000002">
    <property type="protein sequence ID" value="RJG12583.1"/>
    <property type="molecule type" value="Genomic_DNA"/>
</dbReference>
<feature type="transmembrane region" description="Helical" evidence="1">
    <location>
        <begin position="72"/>
        <end position="91"/>
    </location>
</feature>
<accession>A0A418XJC5</accession>
<keyword evidence="1" id="KW-1133">Transmembrane helix</keyword>
<reference evidence="2 3" key="1">
    <citation type="submission" date="2018-09" db="EMBL/GenBank/DDBJ databases">
        <authorList>
            <person name="Zhu H."/>
        </authorList>
    </citation>
    <scope>NUCLEOTIDE SEQUENCE [LARGE SCALE GENOMIC DNA]</scope>
    <source>
        <strain evidence="2 3">K1S02-6</strain>
    </source>
</reference>
<feature type="transmembrane region" description="Helical" evidence="1">
    <location>
        <begin position="21"/>
        <end position="40"/>
    </location>
</feature>
<protein>
    <submittedName>
        <fullName evidence="2">DUF962 domain-containing protein</fullName>
    </submittedName>
</protein>
<feature type="transmembrane region" description="Helical" evidence="1">
    <location>
        <begin position="130"/>
        <end position="150"/>
    </location>
</feature>
<evidence type="ECO:0000313" key="2">
    <source>
        <dbReference type="EMBL" id="RJG12583.1"/>
    </source>
</evidence>
<organism evidence="2 3">
    <name type="scientific">Pseudomonas cavernicola</name>
    <dbReference type="NCBI Taxonomy" id="2320866"/>
    <lineage>
        <taxon>Bacteria</taxon>
        <taxon>Pseudomonadati</taxon>
        <taxon>Pseudomonadota</taxon>
        <taxon>Gammaproteobacteria</taxon>
        <taxon>Pseudomonadales</taxon>
        <taxon>Pseudomonadaceae</taxon>
        <taxon>Pseudomonas</taxon>
    </lineage>
</organism>
<dbReference type="GO" id="GO:0046521">
    <property type="term" value="P:sphingoid catabolic process"/>
    <property type="evidence" value="ECO:0007669"/>
    <property type="project" value="TreeGrafter"/>
</dbReference>
<gene>
    <name evidence="2" type="ORF">D3879_04650</name>
</gene>
<dbReference type="Proteomes" id="UP000284021">
    <property type="component" value="Unassembled WGS sequence"/>
</dbReference>
<dbReference type="RefSeq" id="WP_119952909.1">
    <property type="nucleotide sequence ID" value="NZ_QYUR01000002.1"/>
</dbReference>
<comment type="caution">
    <text evidence="2">The sequence shown here is derived from an EMBL/GenBank/DDBJ whole genome shotgun (WGS) entry which is preliminary data.</text>
</comment>
<proteinExistence type="predicted"/>
<dbReference type="InterPro" id="IPR009305">
    <property type="entry name" value="Mpo1-like"/>
</dbReference>